<evidence type="ECO:0000313" key="17">
    <source>
        <dbReference type="EMBL" id="GAB48858.1"/>
    </source>
</evidence>
<keyword evidence="4" id="KW-0645">Protease</keyword>
<feature type="compositionally biased region" description="Gly residues" evidence="14">
    <location>
        <begin position="698"/>
        <end position="726"/>
    </location>
</feature>
<comment type="similarity">
    <text evidence="2">In the N-terminal section; belongs to the glycosyltransferase 51 family.</text>
</comment>
<dbReference type="InterPro" id="IPR023346">
    <property type="entry name" value="Lysozyme-like_dom_sf"/>
</dbReference>
<dbReference type="InterPro" id="IPR036950">
    <property type="entry name" value="PBP_transglycosylase"/>
</dbReference>
<keyword evidence="10" id="KW-0511">Multifunctional enzyme</keyword>
<evidence type="ECO:0000256" key="12">
    <source>
        <dbReference type="ARBA" id="ARBA00034000"/>
    </source>
</evidence>
<comment type="caution">
    <text evidence="17">The sequence shown here is derived from an EMBL/GenBank/DDBJ whole genome shotgun (WGS) entry which is preliminary data.</text>
</comment>
<dbReference type="Pfam" id="PF00912">
    <property type="entry name" value="Transgly"/>
    <property type="match status" value="1"/>
</dbReference>
<keyword evidence="9" id="KW-0573">Peptidoglycan synthesis</keyword>
<comment type="catalytic activity">
    <reaction evidence="12">
        <text>Preferential cleavage: (Ac)2-L-Lys-D-Ala-|-D-Ala. Also transpeptidation of peptidyl-alanyl moieties that are N-acyl substituents of D-alanine.</text>
        <dbReference type="EC" id="3.4.16.4"/>
    </reaction>
</comment>
<dbReference type="PANTHER" id="PTHR32282">
    <property type="entry name" value="BINDING PROTEIN TRANSPEPTIDASE, PUTATIVE-RELATED"/>
    <property type="match status" value="1"/>
</dbReference>
<dbReference type="Pfam" id="PF00905">
    <property type="entry name" value="Transpeptidase"/>
    <property type="match status" value="1"/>
</dbReference>
<dbReference type="Gene3D" id="1.10.3810.10">
    <property type="entry name" value="Biosynthetic peptidoglycan transglycosylase-like"/>
    <property type="match status" value="1"/>
</dbReference>
<evidence type="ECO:0000256" key="11">
    <source>
        <dbReference type="ARBA" id="ARBA00023316"/>
    </source>
</evidence>
<comment type="catalytic activity">
    <reaction evidence="13">
        <text>[GlcNAc-(1-&gt;4)-Mur2Ac(oyl-L-Ala-gamma-D-Glu-L-Lys-D-Ala-D-Ala)](n)-di-trans,octa-cis-undecaprenyl diphosphate + beta-D-GlcNAc-(1-&gt;4)-Mur2Ac(oyl-L-Ala-gamma-D-Glu-L-Lys-D-Ala-D-Ala)-di-trans,octa-cis-undecaprenyl diphosphate = [GlcNAc-(1-&gt;4)-Mur2Ac(oyl-L-Ala-gamma-D-Glu-L-Lys-D-Ala-D-Ala)](n+1)-di-trans,octa-cis-undecaprenyl diphosphate + di-trans,octa-cis-undecaprenyl diphosphate + H(+)</text>
        <dbReference type="Rhea" id="RHEA:23708"/>
        <dbReference type="Rhea" id="RHEA-COMP:9602"/>
        <dbReference type="Rhea" id="RHEA-COMP:9603"/>
        <dbReference type="ChEBI" id="CHEBI:15378"/>
        <dbReference type="ChEBI" id="CHEBI:58405"/>
        <dbReference type="ChEBI" id="CHEBI:60033"/>
        <dbReference type="ChEBI" id="CHEBI:78435"/>
        <dbReference type="EC" id="2.4.99.28"/>
    </reaction>
</comment>
<evidence type="ECO:0000259" key="15">
    <source>
        <dbReference type="Pfam" id="PF00905"/>
    </source>
</evidence>
<dbReference type="GO" id="GO:0008360">
    <property type="term" value="P:regulation of cell shape"/>
    <property type="evidence" value="ECO:0007669"/>
    <property type="project" value="UniProtKB-KW"/>
</dbReference>
<dbReference type="PANTHER" id="PTHR32282:SF34">
    <property type="entry name" value="PENICILLIN-BINDING PROTEIN 1A"/>
    <property type="match status" value="1"/>
</dbReference>
<keyword evidence="3" id="KW-0121">Carboxypeptidase</keyword>
<evidence type="ECO:0000313" key="18">
    <source>
        <dbReference type="Proteomes" id="UP000004367"/>
    </source>
</evidence>
<evidence type="ECO:0000256" key="13">
    <source>
        <dbReference type="ARBA" id="ARBA00049902"/>
    </source>
</evidence>
<keyword evidence="18" id="KW-1185">Reference proteome</keyword>
<dbReference type="GO" id="GO:0009252">
    <property type="term" value="P:peptidoglycan biosynthetic process"/>
    <property type="evidence" value="ECO:0007669"/>
    <property type="project" value="UniProtKB-KW"/>
</dbReference>
<dbReference type="InterPro" id="IPR012338">
    <property type="entry name" value="Beta-lactam/transpept-like"/>
</dbReference>
<evidence type="ECO:0000256" key="10">
    <source>
        <dbReference type="ARBA" id="ARBA00023268"/>
    </source>
</evidence>
<dbReference type="AlphaFoldDB" id="H5UT00"/>
<dbReference type="SUPFAM" id="SSF56601">
    <property type="entry name" value="beta-lactamase/transpeptidase-like"/>
    <property type="match status" value="1"/>
</dbReference>
<keyword evidence="6" id="KW-0808">Transferase</keyword>
<evidence type="ECO:0000256" key="5">
    <source>
        <dbReference type="ARBA" id="ARBA00022676"/>
    </source>
</evidence>
<name>H5UT00_9MICO</name>
<gene>
    <name evidence="17" type="ORF">MOPEL_083_00630</name>
</gene>
<keyword evidence="7" id="KW-0378">Hydrolase</keyword>
<evidence type="ECO:0000256" key="1">
    <source>
        <dbReference type="ARBA" id="ARBA00007090"/>
    </source>
</evidence>
<keyword evidence="8" id="KW-0133">Cell shape</keyword>
<evidence type="ECO:0000256" key="4">
    <source>
        <dbReference type="ARBA" id="ARBA00022670"/>
    </source>
</evidence>
<dbReference type="EMBL" id="BAFE01000061">
    <property type="protein sequence ID" value="GAB48858.1"/>
    <property type="molecule type" value="Genomic_DNA"/>
</dbReference>
<dbReference type="GO" id="GO:0008955">
    <property type="term" value="F:peptidoglycan glycosyltransferase activity"/>
    <property type="evidence" value="ECO:0007669"/>
    <property type="project" value="UniProtKB-EC"/>
</dbReference>
<dbReference type="InterPro" id="IPR001264">
    <property type="entry name" value="Glyco_trans_51"/>
</dbReference>
<dbReference type="FunFam" id="1.10.3810.10:FF:000001">
    <property type="entry name" value="Penicillin-binding protein 1A"/>
    <property type="match status" value="1"/>
</dbReference>
<evidence type="ECO:0000256" key="6">
    <source>
        <dbReference type="ARBA" id="ARBA00022679"/>
    </source>
</evidence>
<comment type="similarity">
    <text evidence="1">In the C-terminal section; belongs to the transpeptidase family.</text>
</comment>
<dbReference type="Gene3D" id="3.40.710.10">
    <property type="entry name" value="DD-peptidase/beta-lactamase superfamily"/>
    <property type="match status" value="1"/>
</dbReference>
<reference evidence="17 18" key="1">
    <citation type="submission" date="2012-02" db="EMBL/GenBank/DDBJ databases">
        <title>Whole genome shotgun sequence of Mobilicoccus pelagius NBRC 104925.</title>
        <authorList>
            <person name="Yoshida Y."/>
            <person name="Hosoyama A."/>
            <person name="Tsuchikane K."/>
            <person name="Katsumata H."/>
            <person name="Yamazaki S."/>
            <person name="Fujita N."/>
        </authorList>
    </citation>
    <scope>NUCLEOTIDE SEQUENCE [LARGE SCALE GENOMIC DNA]</scope>
    <source>
        <strain evidence="17 18">NBRC 104925</strain>
    </source>
</reference>
<dbReference type="SUPFAM" id="SSF53955">
    <property type="entry name" value="Lysozyme-like"/>
    <property type="match status" value="1"/>
</dbReference>
<sequence>MTPPRKRGWRRLFSIKAWLLVLSLGVLAVAAVVAVAYVLVDVPDPNSDARSQTSIVYFADGKTEMARISAVDREAVPLSEVPETMRHAILAAEDRSFYENPGISLTGIGRAVWAMVSGGPTQGGSTITQQYVKNYFLTQDQTFSRKGKELVISLKIEQELTKDEILRDYLNTIYFGRGAYGIQAASRAYFDKPASELDLAESAFLASVVRGPSLYDPANGAKAKKSVAARMDYVLDGMVEEGWLSTARRGRVRFPEVQDPKPRREKSGPNGYLVQMVKDELVAKVGLSPDEVDMGGLRITTTIDQQRQTDAIRAVENNLPTPRVRTGLVSLKPGDGAIMALYGGANATTQPYNAATQAQLQGGSTFKVFTLVAALEKGIATTSSYDGNSPRYFEAFKGGGNPSGRVQNYGDASLGWIDLRTATAKSANTVYAQLNVDVGPQRTVDAAVRMGLPQDTLGLDDNPANVFGTASPHVIDMAKAYATLAAGGVRAEPYIIRKVEPAEGVADSIDPYTAQPVTEQVLDKDVVADTVDAMRQVVLRGTAQKAQAIGRPAAGKTGTTDENRAVWFDGFTPDVATAVGMYLPDAQGNAVPMRGAGLGSGVTGGSYPVDVWTSYMRRAVEGTPYTDFPGRAGVGREDSPSEEETSAPEPSQPEQTEEWPSPTPTPEETTPGETWSPTDVPGDPATSDDGFGDEPGDGSQGGQGDPGGDPDQGGQGDAPAGDGGDAAGDAAGDGEGDAYGIAPPEDTTWWKREHAWGRPATREPAFAVLAASAT</sequence>
<dbReference type="GO" id="GO:0006508">
    <property type="term" value="P:proteolysis"/>
    <property type="evidence" value="ECO:0007669"/>
    <property type="project" value="UniProtKB-KW"/>
</dbReference>
<evidence type="ECO:0000256" key="7">
    <source>
        <dbReference type="ARBA" id="ARBA00022801"/>
    </source>
</evidence>
<evidence type="ECO:0000256" key="3">
    <source>
        <dbReference type="ARBA" id="ARBA00022645"/>
    </source>
</evidence>
<keyword evidence="5" id="KW-0328">Glycosyltransferase</keyword>
<evidence type="ECO:0000259" key="16">
    <source>
        <dbReference type="Pfam" id="PF00912"/>
    </source>
</evidence>
<dbReference type="STRING" id="1089455.MOPEL_083_00630"/>
<protein>
    <submittedName>
        <fullName evidence="17">Putative penicillin-binding protein</fullName>
    </submittedName>
</protein>
<evidence type="ECO:0000256" key="14">
    <source>
        <dbReference type="SAM" id="MobiDB-lite"/>
    </source>
</evidence>
<feature type="domain" description="Glycosyl transferase family 51" evidence="16">
    <location>
        <begin position="64"/>
        <end position="238"/>
    </location>
</feature>
<dbReference type="GO" id="GO:0008658">
    <property type="term" value="F:penicillin binding"/>
    <property type="evidence" value="ECO:0007669"/>
    <property type="project" value="InterPro"/>
</dbReference>
<feature type="domain" description="Penicillin-binding protein transpeptidase" evidence="15">
    <location>
        <begin position="329"/>
        <end position="574"/>
    </location>
</feature>
<evidence type="ECO:0000256" key="8">
    <source>
        <dbReference type="ARBA" id="ARBA00022960"/>
    </source>
</evidence>
<keyword evidence="11" id="KW-0961">Cell wall biogenesis/degradation</keyword>
<feature type="region of interest" description="Disordered" evidence="14">
    <location>
        <begin position="622"/>
        <end position="747"/>
    </location>
</feature>
<dbReference type="InterPro" id="IPR050396">
    <property type="entry name" value="Glycosyltr_51/Transpeptidase"/>
</dbReference>
<organism evidence="17 18">
    <name type="scientific">Mobilicoccus pelagius NBRC 104925</name>
    <dbReference type="NCBI Taxonomy" id="1089455"/>
    <lineage>
        <taxon>Bacteria</taxon>
        <taxon>Bacillati</taxon>
        <taxon>Actinomycetota</taxon>
        <taxon>Actinomycetes</taxon>
        <taxon>Micrococcales</taxon>
        <taxon>Dermatophilaceae</taxon>
        <taxon>Mobilicoccus</taxon>
    </lineage>
</organism>
<dbReference type="GO" id="GO:0009002">
    <property type="term" value="F:serine-type D-Ala-D-Ala carboxypeptidase activity"/>
    <property type="evidence" value="ECO:0007669"/>
    <property type="project" value="UniProtKB-EC"/>
</dbReference>
<evidence type="ECO:0000256" key="2">
    <source>
        <dbReference type="ARBA" id="ARBA00007739"/>
    </source>
</evidence>
<dbReference type="InterPro" id="IPR001460">
    <property type="entry name" value="PCN-bd_Tpept"/>
</dbReference>
<proteinExistence type="inferred from homology"/>
<evidence type="ECO:0000256" key="9">
    <source>
        <dbReference type="ARBA" id="ARBA00022984"/>
    </source>
</evidence>
<accession>H5UT00</accession>
<feature type="compositionally biased region" description="Low complexity" evidence="14">
    <location>
        <begin position="647"/>
        <end position="678"/>
    </location>
</feature>
<dbReference type="Proteomes" id="UP000004367">
    <property type="component" value="Unassembled WGS sequence"/>
</dbReference>
<dbReference type="GO" id="GO:0071555">
    <property type="term" value="P:cell wall organization"/>
    <property type="evidence" value="ECO:0007669"/>
    <property type="project" value="UniProtKB-KW"/>
</dbReference>
<dbReference type="GO" id="GO:0030288">
    <property type="term" value="C:outer membrane-bounded periplasmic space"/>
    <property type="evidence" value="ECO:0007669"/>
    <property type="project" value="TreeGrafter"/>
</dbReference>
<dbReference type="eggNOG" id="COG0744">
    <property type="taxonomic scope" value="Bacteria"/>
</dbReference>